<reference evidence="1" key="1">
    <citation type="journal article" date="2022" name="bioRxiv">
        <title>Population genetic analysis of Ophidiomyces ophidiicola, the causative agent of snake fungal disease, indicates recent introductions to the USA.</title>
        <authorList>
            <person name="Ladner J.T."/>
            <person name="Palmer J.M."/>
            <person name="Ettinger C.L."/>
            <person name="Stajich J.E."/>
            <person name="Farrell T.M."/>
            <person name="Glorioso B.M."/>
            <person name="Lawson B."/>
            <person name="Price S.J."/>
            <person name="Stengle A.G."/>
            <person name="Grear D.A."/>
            <person name="Lorch J.M."/>
        </authorList>
    </citation>
    <scope>NUCLEOTIDE SEQUENCE</scope>
    <source>
        <strain evidence="1">NWHC 24266-5</strain>
    </source>
</reference>
<comment type="caution">
    <text evidence="1">The sequence shown here is derived from an EMBL/GenBank/DDBJ whole genome shotgun (WGS) entry which is preliminary data.</text>
</comment>
<accession>A0ACB8UYZ6</accession>
<gene>
    <name evidence="1" type="ORF">LOY88_003298</name>
</gene>
<sequence length="270" mass="28847">MADELATVFAMADADDRVKAIVLTGAGDRAFCAGADLELGFPKGAGKDGHTNRGDVERAKDHRDAGGRVALAIHRCRKPTIAALNGAAVGIGITMTLPATIRLAPADAKVGFVFARRGLVMEAVSSFFLPRLIGHGRAMHVVTTGAVYPAAHPLLRDLFSEILPDADQTLRRALELAADIAQNTSTVATALMRDMMYRGPASPEATHLLDSAVIYSLFGSRDNEEGVRSFFEKRPPRFTASVTNPDDLPSVYPWWDPVDISPPSAGKAKL</sequence>
<name>A0ACB8UYZ6_9EURO</name>
<proteinExistence type="predicted"/>
<dbReference type="EMBL" id="JALBCA010000042">
    <property type="protein sequence ID" value="KAI2387068.1"/>
    <property type="molecule type" value="Genomic_DNA"/>
</dbReference>
<organism evidence="1">
    <name type="scientific">Ophidiomyces ophidiicola</name>
    <dbReference type="NCBI Taxonomy" id="1387563"/>
    <lineage>
        <taxon>Eukaryota</taxon>
        <taxon>Fungi</taxon>
        <taxon>Dikarya</taxon>
        <taxon>Ascomycota</taxon>
        <taxon>Pezizomycotina</taxon>
        <taxon>Eurotiomycetes</taxon>
        <taxon>Eurotiomycetidae</taxon>
        <taxon>Onygenales</taxon>
        <taxon>Onygenaceae</taxon>
        <taxon>Ophidiomyces</taxon>
    </lineage>
</organism>
<evidence type="ECO:0000313" key="1">
    <source>
        <dbReference type="EMBL" id="KAI2387068.1"/>
    </source>
</evidence>
<protein>
    <submittedName>
        <fullName evidence="1">Uncharacterized protein</fullName>
    </submittedName>
</protein>